<feature type="region of interest" description="Disordered" evidence="1">
    <location>
        <begin position="38"/>
        <end position="58"/>
    </location>
</feature>
<proteinExistence type="predicted"/>
<dbReference type="EMBL" id="WIXE01009726">
    <property type="protein sequence ID" value="KAK5978205.1"/>
    <property type="molecule type" value="Genomic_DNA"/>
</dbReference>
<evidence type="ECO:0000313" key="3">
    <source>
        <dbReference type="Proteomes" id="UP001331761"/>
    </source>
</evidence>
<gene>
    <name evidence="2" type="ORF">GCK32_019924</name>
</gene>
<organism evidence="2 3">
    <name type="scientific">Trichostrongylus colubriformis</name>
    <name type="common">Black scour worm</name>
    <dbReference type="NCBI Taxonomy" id="6319"/>
    <lineage>
        <taxon>Eukaryota</taxon>
        <taxon>Metazoa</taxon>
        <taxon>Ecdysozoa</taxon>
        <taxon>Nematoda</taxon>
        <taxon>Chromadorea</taxon>
        <taxon>Rhabditida</taxon>
        <taxon>Rhabditina</taxon>
        <taxon>Rhabditomorpha</taxon>
        <taxon>Strongyloidea</taxon>
        <taxon>Trichostrongylidae</taxon>
        <taxon>Trichostrongylus</taxon>
    </lineage>
</organism>
<dbReference type="AlphaFoldDB" id="A0AAN8FW54"/>
<protein>
    <submittedName>
        <fullName evidence="2">Uncharacterized protein</fullName>
    </submittedName>
</protein>
<evidence type="ECO:0000256" key="1">
    <source>
        <dbReference type="SAM" id="MobiDB-lite"/>
    </source>
</evidence>
<accession>A0AAN8FW54</accession>
<keyword evidence="3" id="KW-1185">Reference proteome</keyword>
<dbReference type="Proteomes" id="UP001331761">
    <property type="component" value="Unassembled WGS sequence"/>
</dbReference>
<evidence type="ECO:0000313" key="2">
    <source>
        <dbReference type="EMBL" id="KAK5978205.1"/>
    </source>
</evidence>
<sequence>MVSSCRAREEEIAWSDSKVPFTRSAFLALSKWRVIDKRSNDESGSSGSPEVKKEETDSFGGVKCFSCHRTTDYGIVSSSFEQPRCQECFDALRNQAGALPATVSSLPSWTITIVGGCSSNVSQCVYVLSRC</sequence>
<comment type="caution">
    <text evidence="2">The sequence shown here is derived from an EMBL/GenBank/DDBJ whole genome shotgun (WGS) entry which is preliminary data.</text>
</comment>
<reference evidence="2 3" key="1">
    <citation type="submission" date="2019-10" db="EMBL/GenBank/DDBJ databases">
        <title>Assembly and Annotation for the nematode Trichostrongylus colubriformis.</title>
        <authorList>
            <person name="Martin J."/>
        </authorList>
    </citation>
    <scope>NUCLEOTIDE SEQUENCE [LARGE SCALE GENOMIC DNA]</scope>
    <source>
        <strain evidence="2">G859</strain>
        <tissue evidence="2">Whole worm</tissue>
    </source>
</reference>
<name>A0AAN8FW54_TRICO</name>